<evidence type="ECO:0000259" key="7">
    <source>
        <dbReference type="Pfam" id="PF02911"/>
    </source>
</evidence>
<dbReference type="GO" id="GO:0005829">
    <property type="term" value="C:cytosol"/>
    <property type="evidence" value="ECO:0007669"/>
    <property type="project" value="TreeGrafter"/>
</dbReference>
<accession>A0A653A6S8</accession>
<dbReference type="PANTHER" id="PTHR11138">
    <property type="entry name" value="METHIONYL-TRNA FORMYLTRANSFERASE"/>
    <property type="match status" value="1"/>
</dbReference>
<comment type="function">
    <text evidence="5">Attaches a formyl group to the free amino group of methionyl-tRNA(fMet). The formyl group appears to play a dual role in the initiator identity of N-formylmethionyl-tRNA by promoting its recognition by IF2 and preventing the misappropriation of this tRNA by the elongation apparatus.</text>
</comment>
<dbReference type="CDD" id="cd08646">
    <property type="entry name" value="FMT_core_Met-tRNA-FMT_N"/>
    <property type="match status" value="1"/>
</dbReference>
<evidence type="ECO:0000259" key="6">
    <source>
        <dbReference type="Pfam" id="PF00551"/>
    </source>
</evidence>
<feature type="domain" description="Formyl transferase C-terminal" evidence="7">
    <location>
        <begin position="225"/>
        <end position="324"/>
    </location>
</feature>
<evidence type="ECO:0000256" key="5">
    <source>
        <dbReference type="HAMAP-Rule" id="MF_00182"/>
    </source>
</evidence>
<dbReference type="InterPro" id="IPR036477">
    <property type="entry name" value="Formyl_transf_N_sf"/>
</dbReference>
<proteinExistence type="inferred from homology"/>
<comment type="similarity">
    <text evidence="1 5">Belongs to the Fmt family.</text>
</comment>
<dbReference type="EMBL" id="UPXX01000026">
    <property type="protein sequence ID" value="VBB43786.1"/>
    <property type="molecule type" value="Genomic_DNA"/>
</dbReference>
<dbReference type="InterPro" id="IPR005793">
    <property type="entry name" value="Formyl_trans_C"/>
</dbReference>
<dbReference type="NCBIfam" id="TIGR00460">
    <property type="entry name" value="fmt"/>
    <property type="match status" value="1"/>
</dbReference>
<dbReference type="InterPro" id="IPR011034">
    <property type="entry name" value="Formyl_transferase-like_C_sf"/>
</dbReference>
<dbReference type="InterPro" id="IPR002376">
    <property type="entry name" value="Formyl_transf_N"/>
</dbReference>
<dbReference type="Gene3D" id="3.40.50.12230">
    <property type="match status" value="1"/>
</dbReference>
<gene>
    <name evidence="5 8" type="primary">fmt</name>
    <name evidence="8" type="ORF">TRIP_B320004</name>
</gene>
<dbReference type="AlphaFoldDB" id="A0A653A6S8"/>
<comment type="catalytic activity">
    <reaction evidence="5">
        <text>L-methionyl-tRNA(fMet) + (6R)-10-formyltetrahydrofolate = N-formyl-L-methionyl-tRNA(fMet) + (6S)-5,6,7,8-tetrahydrofolate + H(+)</text>
        <dbReference type="Rhea" id="RHEA:24380"/>
        <dbReference type="Rhea" id="RHEA-COMP:9952"/>
        <dbReference type="Rhea" id="RHEA-COMP:9953"/>
        <dbReference type="ChEBI" id="CHEBI:15378"/>
        <dbReference type="ChEBI" id="CHEBI:57453"/>
        <dbReference type="ChEBI" id="CHEBI:78530"/>
        <dbReference type="ChEBI" id="CHEBI:78844"/>
        <dbReference type="ChEBI" id="CHEBI:195366"/>
        <dbReference type="EC" id="2.1.2.9"/>
    </reaction>
</comment>
<evidence type="ECO:0000256" key="1">
    <source>
        <dbReference type="ARBA" id="ARBA00010699"/>
    </source>
</evidence>
<dbReference type="InterPro" id="IPR044135">
    <property type="entry name" value="Met-tRNA-FMT_C"/>
</dbReference>
<dbReference type="SUPFAM" id="SSF53328">
    <property type="entry name" value="Formyltransferase"/>
    <property type="match status" value="1"/>
</dbReference>
<dbReference type="GO" id="GO:0004479">
    <property type="term" value="F:methionyl-tRNA formyltransferase activity"/>
    <property type="evidence" value="ECO:0007669"/>
    <property type="project" value="UniProtKB-UniRule"/>
</dbReference>
<protein>
    <recommendedName>
        <fullName evidence="2 5">Methionyl-tRNA formyltransferase</fullName>
        <ecNumber evidence="2 5">2.1.2.9</ecNumber>
    </recommendedName>
</protein>
<dbReference type="InterPro" id="IPR041711">
    <property type="entry name" value="Met-tRNA-FMT_N"/>
</dbReference>
<keyword evidence="3 5" id="KW-0808">Transferase</keyword>
<sequence length="336" mass="36672">MSDIGGLMRNSDRRILGPLPENARIVFMGTPEFAVPGLEACLEEGHRVAAVVTQPDRRKGRGRSVVFSAVKEAALSAGIEVLQPEKVSDEAFLEQMRALDPDLLIVIAFGQVLKRPLLELPRCGAVNIHASLLPRYRGAAPIQWAILDREKETGLTAMLMEEGLDSGPVLLQSRVAIGEDETFGGLHDRLAQLSGPFLAEVLRRIQAGTLEAVPQDEDRMTYAPKITKEHAAIRWEESAAAVSARIRAMDPSPGAFTLFKDLRLKLFEPRVLREEAEEAPRPGRVLGYAEGRLLIEAGEGVLAVGALQMPGKRRMPAEDFLRGFPIPQGAVLDSPL</sequence>
<dbReference type="EC" id="2.1.2.9" evidence="2 5"/>
<dbReference type="Pfam" id="PF02911">
    <property type="entry name" value="Formyl_trans_C"/>
    <property type="match status" value="1"/>
</dbReference>
<keyword evidence="4 5" id="KW-0648">Protein biosynthesis</keyword>
<dbReference type="HAMAP" id="MF_00182">
    <property type="entry name" value="Formyl_trans"/>
    <property type="match status" value="1"/>
</dbReference>
<dbReference type="CDD" id="cd08704">
    <property type="entry name" value="Met_tRNA_FMT_C"/>
    <property type="match status" value="1"/>
</dbReference>
<evidence type="ECO:0000256" key="2">
    <source>
        <dbReference type="ARBA" id="ARBA00012261"/>
    </source>
</evidence>
<dbReference type="SUPFAM" id="SSF50486">
    <property type="entry name" value="FMT C-terminal domain-like"/>
    <property type="match status" value="1"/>
</dbReference>
<dbReference type="InterPro" id="IPR005794">
    <property type="entry name" value="Fmt"/>
</dbReference>
<evidence type="ECO:0000256" key="3">
    <source>
        <dbReference type="ARBA" id="ARBA00022679"/>
    </source>
</evidence>
<dbReference type="PANTHER" id="PTHR11138:SF5">
    <property type="entry name" value="METHIONYL-TRNA FORMYLTRANSFERASE, MITOCHONDRIAL"/>
    <property type="match status" value="1"/>
</dbReference>
<reference evidence="8" key="1">
    <citation type="submission" date="2018-07" db="EMBL/GenBank/DDBJ databases">
        <authorList>
            <consortium name="Genoscope - CEA"/>
            <person name="William W."/>
        </authorList>
    </citation>
    <scope>NUCLEOTIDE SEQUENCE</scope>
    <source>
        <strain evidence="8">IK1</strain>
    </source>
</reference>
<evidence type="ECO:0000256" key="4">
    <source>
        <dbReference type="ARBA" id="ARBA00022917"/>
    </source>
</evidence>
<name>A0A653A6S8_UNCDX</name>
<dbReference type="FunFam" id="3.40.50.12230:FF:000001">
    <property type="entry name" value="Methionyl-tRNA formyltransferase"/>
    <property type="match status" value="1"/>
</dbReference>
<dbReference type="Pfam" id="PF00551">
    <property type="entry name" value="Formyl_trans_N"/>
    <property type="match status" value="1"/>
</dbReference>
<evidence type="ECO:0000313" key="8">
    <source>
        <dbReference type="EMBL" id="VBB43786.1"/>
    </source>
</evidence>
<feature type="binding site" evidence="5">
    <location>
        <begin position="131"/>
        <end position="134"/>
    </location>
    <ligand>
        <name>(6S)-5,6,7,8-tetrahydrofolate</name>
        <dbReference type="ChEBI" id="CHEBI:57453"/>
    </ligand>
</feature>
<feature type="domain" description="Formyl transferase N-terminal" evidence="6">
    <location>
        <begin position="24"/>
        <end position="201"/>
    </location>
</feature>
<organism evidence="8">
    <name type="scientific">Uncultured Desulfatiglans sp</name>
    <dbReference type="NCBI Taxonomy" id="1748965"/>
    <lineage>
        <taxon>Bacteria</taxon>
        <taxon>Pseudomonadati</taxon>
        <taxon>Thermodesulfobacteriota</taxon>
        <taxon>Desulfobacteria</taxon>
        <taxon>Desulfatiglandales</taxon>
        <taxon>Desulfatiglandaceae</taxon>
        <taxon>Desulfatiglans</taxon>
        <taxon>environmental samples</taxon>
    </lineage>
</organism>